<evidence type="ECO:0000313" key="5">
    <source>
        <dbReference type="EMBL" id="VXD06659.1"/>
    </source>
</evidence>
<evidence type="ECO:0000259" key="3">
    <source>
        <dbReference type="Pfam" id="PF13458"/>
    </source>
</evidence>
<gene>
    <name evidence="4" type="ORF">NCTC11343_05541</name>
    <name evidence="5" type="ORF">SPHINGO8BC_70107</name>
</gene>
<keyword evidence="2" id="KW-0732">Signal</keyword>
<dbReference type="EMBL" id="CABWMV010000026">
    <property type="protein sequence ID" value="VXD06659.1"/>
    <property type="molecule type" value="Genomic_DNA"/>
</dbReference>
<evidence type="ECO:0000313" key="4">
    <source>
        <dbReference type="EMBL" id="SPZ94745.1"/>
    </source>
</evidence>
<evidence type="ECO:0000256" key="1">
    <source>
        <dbReference type="ARBA" id="ARBA00010062"/>
    </source>
</evidence>
<proteinExistence type="inferred from homology"/>
<dbReference type="GeneID" id="97180313"/>
<dbReference type="Gene3D" id="3.40.50.2300">
    <property type="match status" value="2"/>
</dbReference>
<dbReference type="RefSeq" id="WP_083295756.1">
    <property type="nucleotide sequence ID" value="NZ_CP068086.1"/>
</dbReference>
<reference evidence="5 7" key="2">
    <citation type="submission" date="2019-10" db="EMBL/GenBank/DDBJ databases">
        <authorList>
            <person name="Karimi E."/>
        </authorList>
    </citation>
    <scope>NUCLEOTIDE SEQUENCE [LARGE SCALE GENOMIC DNA]</scope>
    <source>
        <strain evidence="5">Sphingobacterium sp. 8BC</strain>
    </source>
</reference>
<evidence type="ECO:0000256" key="2">
    <source>
        <dbReference type="ARBA" id="ARBA00022729"/>
    </source>
</evidence>
<dbReference type="InterPro" id="IPR028082">
    <property type="entry name" value="Peripla_BP_I"/>
</dbReference>
<accession>A0A2X2K3W9</accession>
<evidence type="ECO:0000313" key="6">
    <source>
        <dbReference type="Proteomes" id="UP000251241"/>
    </source>
</evidence>
<comment type="similarity">
    <text evidence="1">Belongs to the leucine-binding protein family.</text>
</comment>
<dbReference type="Proteomes" id="UP000251241">
    <property type="component" value="Unassembled WGS sequence"/>
</dbReference>
<feature type="domain" description="Leucine-binding protein" evidence="3">
    <location>
        <begin position="108"/>
        <end position="394"/>
    </location>
</feature>
<dbReference type="AlphaFoldDB" id="A0A2X2K3W9"/>
<dbReference type="SUPFAM" id="SSF53822">
    <property type="entry name" value="Periplasmic binding protein-like I"/>
    <property type="match status" value="1"/>
</dbReference>
<evidence type="ECO:0000313" key="7">
    <source>
        <dbReference type="Proteomes" id="UP000432350"/>
    </source>
</evidence>
<protein>
    <recommendedName>
        <fullName evidence="3">Leucine-binding protein domain-containing protein</fullName>
    </recommendedName>
</protein>
<dbReference type="Pfam" id="PF13458">
    <property type="entry name" value="Peripla_BP_6"/>
    <property type="match status" value="1"/>
</dbReference>
<dbReference type="CDD" id="cd06268">
    <property type="entry name" value="PBP1_ABC_transporter_LIVBP-like"/>
    <property type="match status" value="1"/>
</dbReference>
<name>A0A2X2K3W9_SPHMU</name>
<sequence length="427" mass="47291">MISVQNRPLQLSGNKIWVAALVALCLASCTTKKSTVLRSPSSGQGEQQTAVTKPAVDKETTIAKVGDVQNVNGHAVKNNRIALLLPFELSGIAGTITKEDVERSSLALDFYQGFQLGLDKIAKEGALFDLQVIDSRDNVAYNATLGTAVNVKDAVLVVGPVYPREIKSFGQTFANKNVLQVSPLAATMASEFSLPNLVSITPSIRTHSETLAKYVADQYYTGDQILVYDAGDDESKQFLVNFVSEISKANAQAKVKTVYNLAELDNSLVLTGSNHIVSGTANKNLVKALLDKMDERFLNPGNQFKLYGHPNMAKLSYENFENMDFYGLTITSSNLVNESDSDTRKFIGNYKSAYKVDPSEFSYKGYDAALYFGRLIHKYGVDYVSRMTQDKFSGLNSDYKFEFYPKWGYANRALGMMVYHNKKFERK</sequence>
<dbReference type="Proteomes" id="UP000432350">
    <property type="component" value="Unassembled WGS sequence"/>
</dbReference>
<organism evidence="4 6">
    <name type="scientific">Sphingobacterium multivorum</name>
    <dbReference type="NCBI Taxonomy" id="28454"/>
    <lineage>
        <taxon>Bacteria</taxon>
        <taxon>Pseudomonadati</taxon>
        <taxon>Bacteroidota</taxon>
        <taxon>Sphingobacteriia</taxon>
        <taxon>Sphingobacteriales</taxon>
        <taxon>Sphingobacteriaceae</taxon>
        <taxon>Sphingobacterium</taxon>
    </lineage>
</organism>
<dbReference type="InterPro" id="IPR028081">
    <property type="entry name" value="Leu-bd"/>
</dbReference>
<reference evidence="4 6" key="1">
    <citation type="submission" date="2018-06" db="EMBL/GenBank/DDBJ databases">
        <authorList>
            <consortium name="Pathogen Informatics"/>
            <person name="Doyle S."/>
        </authorList>
    </citation>
    <scope>NUCLEOTIDE SEQUENCE [LARGE SCALE GENOMIC DNA]</scope>
    <source>
        <strain evidence="4 6">NCTC11343</strain>
    </source>
</reference>
<accession>A0A654DMN7</accession>
<dbReference type="EMBL" id="UAUU01000011">
    <property type="protein sequence ID" value="SPZ94745.1"/>
    <property type="molecule type" value="Genomic_DNA"/>
</dbReference>